<dbReference type="PANTHER" id="PTHR45228">
    <property type="entry name" value="CYCLIC DI-GMP PHOSPHODIESTERASE TM_0186-RELATED"/>
    <property type="match status" value="1"/>
</dbReference>
<proteinExistence type="predicted"/>
<dbReference type="PROSITE" id="PS51832">
    <property type="entry name" value="HD_GYP"/>
    <property type="match status" value="1"/>
</dbReference>
<dbReference type="InterPro" id="IPR003607">
    <property type="entry name" value="HD/PDEase_dom"/>
</dbReference>
<comment type="caution">
    <text evidence="2">The sequence shown here is derived from an EMBL/GenBank/DDBJ whole genome shotgun (WGS) entry which is preliminary data.</text>
</comment>
<dbReference type="InterPro" id="IPR052020">
    <property type="entry name" value="Cyclic_di-GMP/3'3'-cGAMP_PDE"/>
</dbReference>
<evidence type="ECO:0000259" key="1">
    <source>
        <dbReference type="PROSITE" id="PS51832"/>
    </source>
</evidence>
<sequence length="272" mass="30120">MNANTPDITAISMPRSRHATILPCGPRSAHATLPPFALDSKTTQEQEIAHLTKETQASQDMAILALAALAEIRDDETGSHILRTQLYIRSLAERLRDHPRFVGFFTPENIALLYKSAPLHDIGKVGIPDSILRKPGRLDADEFEIMKTHTTLGYEVLAQAETRLGKAAPFLIFAKEISQSHHEKWDGSGYPQGLVGDAIPISARLMALADVYDALISRRVYKEPFSHEDAVAMIARGRGQHFDPDMVDAFLSIQEDWRMIAAHHADQALATP</sequence>
<accession>A0AA41L443</accession>
<evidence type="ECO:0000313" key="3">
    <source>
        <dbReference type="EMBL" id="MCP2010686.1"/>
    </source>
</evidence>
<gene>
    <name evidence="2" type="ORF">KVP70_16175</name>
    <name evidence="3" type="ORF">L1274_004428</name>
</gene>
<reference evidence="3" key="2">
    <citation type="submission" date="2022-03" db="EMBL/GenBank/DDBJ databases">
        <title>Genome Encyclopedia of Bacteria and Archaea VI: Functional Genomics of Type Strains.</title>
        <authorList>
            <person name="Whitman W."/>
        </authorList>
    </citation>
    <scope>NUCLEOTIDE SEQUENCE</scope>
    <source>
        <strain evidence="3">HSC-15S17</strain>
    </source>
</reference>
<dbReference type="AlphaFoldDB" id="A0AA41L443"/>
<dbReference type="SMART" id="SM00471">
    <property type="entry name" value="HDc"/>
    <property type="match status" value="1"/>
</dbReference>
<evidence type="ECO:0000313" key="4">
    <source>
        <dbReference type="Proteomes" id="UP001155901"/>
    </source>
</evidence>
<dbReference type="Proteomes" id="UP001155901">
    <property type="component" value="Unassembled WGS sequence"/>
</dbReference>
<dbReference type="EMBL" id="JALJZU010000009">
    <property type="protein sequence ID" value="MCP2010686.1"/>
    <property type="molecule type" value="Genomic_DNA"/>
</dbReference>
<dbReference type="GO" id="GO:0008081">
    <property type="term" value="F:phosphoric diester hydrolase activity"/>
    <property type="evidence" value="ECO:0007669"/>
    <property type="project" value="UniProtKB-ARBA"/>
</dbReference>
<keyword evidence="5" id="KW-1185">Reference proteome</keyword>
<dbReference type="Pfam" id="PF13487">
    <property type="entry name" value="HD_5"/>
    <property type="match status" value="1"/>
</dbReference>
<organism evidence="2 4">
    <name type="scientific">Duganella violaceipulchra</name>
    <dbReference type="NCBI Taxonomy" id="2849652"/>
    <lineage>
        <taxon>Bacteria</taxon>
        <taxon>Pseudomonadati</taxon>
        <taxon>Pseudomonadota</taxon>
        <taxon>Betaproteobacteria</taxon>
        <taxon>Burkholderiales</taxon>
        <taxon>Oxalobacteraceae</taxon>
        <taxon>Telluria group</taxon>
        <taxon>Duganella</taxon>
    </lineage>
</organism>
<evidence type="ECO:0000313" key="5">
    <source>
        <dbReference type="Proteomes" id="UP001162889"/>
    </source>
</evidence>
<reference evidence="2" key="1">
    <citation type="submission" date="2021-07" db="EMBL/GenBank/DDBJ databases">
        <title>Characterization of violacein-producing bacteria and related species.</title>
        <authorList>
            <person name="Wilson H.S."/>
            <person name="De Leon M.E."/>
        </authorList>
    </citation>
    <scope>NUCLEOTIDE SEQUENCE</scope>
    <source>
        <strain evidence="2">HSC-15S17</strain>
    </source>
</reference>
<dbReference type="InterPro" id="IPR037522">
    <property type="entry name" value="HD_GYP_dom"/>
</dbReference>
<feature type="domain" description="HD-GYP" evidence="1">
    <location>
        <begin position="55"/>
        <end position="266"/>
    </location>
</feature>
<protein>
    <submittedName>
        <fullName evidence="2">HD domain-containing protein</fullName>
    </submittedName>
    <submittedName>
        <fullName evidence="3">Response regulator RpfG family c-di-GMP phosphodiesterase</fullName>
    </submittedName>
</protein>
<dbReference type="EMBL" id="JAHTGR010000008">
    <property type="protein sequence ID" value="MBV6322479.1"/>
    <property type="molecule type" value="Genomic_DNA"/>
</dbReference>
<dbReference type="CDD" id="cd00077">
    <property type="entry name" value="HDc"/>
    <property type="match status" value="1"/>
</dbReference>
<dbReference type="Proteomes" id="UP001162889">
    <property type="component" value="Unassembled WGS sequence"/>
</dbReference>
<evidence type="ECO:0000313" key="2">
    <source>
        <dbReference type="EMBL" id="MBV6322479.1"/>
    </source>
</evidence>
<dbReference type="PANTHER" id="PTHR45228:SF5">
    <property type="entry name" value="CYCLIC DI-GMP PHOSPHODIESTERASE VC_1348-RELATED"/>
    <property type="match status" value="1"/>
</dbReference>
<name>A0AA41L443_9BURK</name>